<gene>
    <name evidence="1" type="ORF">A2693_02265</name>
</gene>
<proteinExistence type="predicted"/>
<comment type="caution">
    <text evidence="1">The sequence shown here is derived from an EMBL/GenBank/DDBJ whole genome shotgun (WGS) entry which is preliminary data.</text>
</comment>
<sequence>MGEASAIDQEPQDIEHVSFQDLSVENVQEFMPGWEYEPDTKLKSGGPGFIFSKTIDGETWVFSIDKSHPTVRLTSSAGDQHIVEIFEPEPVILNRRNRELSFGGKDSAYRVWSDQHRYKKGISRGSSGGNESVVVLKPNVSLPSRANN</sequence>
<name>A0A1F5GBG9_9BACT</name>
<reference evidence="1 2" key="1">
    <citation type="journal article" date="2016" name="Nat. Commun.">
        <title>Thousands of microbial genomes shed light on interconnected biogeochemical processes in an aquifer system.</title>
        <authorList>
            <person name="Anantharaman K."/>
            <person name="Brown C.T."/>
            <person name="Hug L.A."/>
            <person name="Sharon I."/>
            <person name="Castelle C.J."/>
            <person name="Probst A.J."/>
            <person name="Thomas B.C."/>
            <person name="Singh A."/>
            <person name="Wilkins M.J."/>
            <person name="Karaoz U."/>
            <person name="Brodie E.L."/>
            <person name="Williams K.H."/>
            <person name="Hubbard S.S."/>
            <person name="Banfield J.F."/>
        </authorList>
    </citation>
    <scope>NUCLEOTIDE SEQUENCE [LARGE SCALE GENOMIC DNA]</scope>
</reference>
<organism evidence="1 2">
    <name type="scientific">Candidatus Curtissbacteria bacterium RIFCSPHIGHO2_01_FULL_40_12</name>
    <dbReference type="NCBI Taxonomy" id="1797710"/>
    <lineage>
        <taxon>Bacteria</taxon>
        <taxon>Candidatus Curtissiibacteriota</taxon>
    </lineage>
</organism>
<evidence type="ECO:0000313" key="1">
    <source>
        <dbReference type="EMBL" id="OGD89185.1"/>
    </source>
</evidence>
<protein>
    <submittedName>
        <fullName evidence="1">Uncharacterized protein</fullName>
    </submittedName>
</protein>
<dbReference type="AlphaFoldDB" id="A0A1F5GBG9"/>
<dbReference type="EMBL" id="MFAY01000016">
    <property type="protein sequence ID" value="OGD89185.1"/>
    <property type="molecule type" value="Genomic_DNA"/>
</dbReference>
<evidence type="ECO:0000313" key="2">
    <source>
        <dbReference type="Proteomes" id="UP000178577"/>
    </source>
</evidence>
<dbReference type="Proteomes" id="UP000178577">
    <property type="component" value="Unassembled WGS sequence"/>
</dbReference>
<accession>A0A1F5GBG9</accession>